<dbReference type="PROSITE" id="PS00136">
    <property type="entry name" value="SUBTILASE_ASP"/>
    <property type="match status" value="1"/>
</dbReference>
<dbReference type="InterPro" id="IPR036852">
    <property type="entry name" value="Peptidase_S8/S53_dom_sf"/>
</dbReference>
<keyword evidence="5 7" id="KW-0378">Hydrolase</keyword>
<dbReference type="InterPro" id="IPR046450">
    <property type="entry name" value="PA_dom_sf"/>
</dbReference>
<dbReference type="Pfam" id="PF02225">
    <property type="entry name" value="PA"/>
    <property type="match status" value="1"/>
</dbReference>
<evidence type="ECO:0000256" key="5">
    <source>
        <dbReference type="ARBA" id="ARBA00022801"/>
    </source>
</evidence>
<keyword evidence="4 9" id="KW-0732">Signal</keyword>
<keyword evidence="2" id="KW-0964">Secreted</keyword>
<evidence type="ECO:0000256" key="3">
    <source>
        <dbReference type="ARBA" id="ARBA00022670"/>
    </source>
</evidence>
<feature type="active site" description="Charge relay system" evidence="7">
    <location>
        <position position="552"/>
    </location>
</feature>
<evidence type="ECO:0000256" key="8">
    <source>
        <dbReference type="RuleBase" id="RU003355"/>
    </source>
</evidence>
<feature type="signal peptide" evidence="9">
    <location>
        <begin position="1"/>
        <end position="22"/>
    </location>
</feature>
<dbReference type="PROSITE" id="PS51892">
    <property type="entry name" value="SUBTILASE"/>
    <property type="match status" value="1"/>
</dbReference>
<dbReference type="PROSITE" id="PS00138">
    <property type="entry name" value="SUBTILASE_SER"/>
    <property type="match status" value="1"/>
</dbReference>
<dbReference type="Pfam" id="PF06280">
    <property type="entry name" value="fn3_5"/>
    <property type="match status" value="1"/>
</dbReference>
<evidence type="ECO:0000259" key="12">
    <source>
        <dbReference type="Pfam" id="PF06280"/>
    </source>
</evidence>
<evidence type="ECO:0000256" key="1">
    <source>
        <dbReference type="ARBA" id="ARBA00011073"/>
    </source>
</evidence>
<evidence type="ECO:0000256" key="4">
    <source>
        <dbReference type="ARBA" id="ARBA00022729"/>
    </source>
</evidence>
<dbReference type="Gene3D" id="3.40.50.200">
    <property type="entry name" value="Peptidase S8/S53 domain"/>
    <property type="match status" value="1"/>
</dbReference>
<dbReference type="PANTHER" id="PTHR43399:SF4">
    <property type="entry name" value="CELL WALL-ASSOCIATED PROTEASE"/>
    <property type="match status" value="1"/>
</dbReference>
<dbReference type="InterPro" id="IPR010435">
    <property type="entry name" value="C5a/SBT2-like_Fn3"/>
</dbReference>
<evidence type="ECO:0000313" key="13">
    <source>
        <dbReference type="EMBL" id="GAA5800640.1"/>
    </source>
</evidence>
<reference evidence="13 14" key="1">
    <citation type="submission" date="2024-04" db="EMBL/GenBank/DDBJ databases">
        <title>genome sequences of Mucor flavus KT1a and Helicostylum pulchrum KT1b strains isolation_sourced from the surface of a dry-aged beef.</title>
        <authorList>
            <person name="Toyotome T."/>
            <person name="Hosono M."/>
            <person name="Torimaru M."/>
            <person name="Fukuda K."/>
            <person name="Mikami N."/>
        </authorList>
    </citation>
    <scope>NUCLEOTIDE SEQUENCE [LARGE SCALE GENOMIC DNA]</scope>
    <source>
        <strain evidence="13 14">KT1b</strain>
    </source>
</reference>
<dbReference type="InterPro" id="IPR003137">
    <property type="entry name" value="PA_domain"/>
</dbReference>
<dbReference type="Proteomes" id="UP001476247">
    <property type="component" value="Unassembled WGS sequence"/>
</dbReference>
<dbReference type="InterPro" id="IPR015500">
    <property type="entry name" value="Peptidase_S8_subtilisin-rel"/>
</dbReference>
<feature type="domain" description="C5a peptidase/Subtilisin-like protease SBT2-like Fn3-like" evidence="12">
    <location>
        <begin position="627"/>
        <end position="747"/>
    </location>
</feature>
<evidence type="ECO:0000256" key="6">
    <source>
        <dbReference type="ARBA" id="ARBA00022825"/>
    </source>
</evidence>
<sequence>MKTPSKLVIIYLLSLCIAGCLGDFIHAKYKSGHSRDQVVSRRYMAEVSDCDRFLEYIKNQNIKVHHTIRNSFFNSISFEIKHLDKEHEYATLKSIMNHDDVEAVSPVHVYKRAAPATSQDMFKVSPEEAGYRSTHRLLQIDKVHRELNLTGEGVFIAIIDTGVDYLHPALGGGYGPGYTVQTGYDFVGNKYGSVPGSVPEPDSDPYDDCTIEDSSDGHGTSTSGIIGGYDLENNFIGVAYKAKLGVYRVFGCQGDSTTDIVYQAIDKAFADGADIISLSVGSDTPWAAPESYESKLFAKIKERGVIVVAATTNDGDLGIYSTSSPSTLDSVYSVGGVYNEYVVYDGTFTAAGISGAVGKFTLFILPYPPLIMHVEYQVLSITEDGTKLYMTDGDLSPSFNGTGDISKDACDVNNISPTVQGKIALVKRGPCSFVKKALNVASAGAVGIIVYDNEPVFSNEDRLVNTTIPYAFISLQDGERLESGNSTVRVKFSSSRKLIYKKNPYGGMATFYTGLGPTAELDLKPNILAVSEDVYTLLPRYLGSWTIFDGTSGATPLVAGSIALYLQYMRNKNVSVDTTFEQFQNYASVPVSADAGGGIDHPVRVGAGLIQVYDAITQTTHISPAQISFNDTASQDYKTQNLTITNPGQTTVSYRVFNNASLAIVPYDRTVSGYRLLGTVKTQAASADLAFSATEIHLEAGQSQTLTVTVTPPNTDPLDHVMYGGFIQLDPITNTTTTTTRPLHVPYFGVVGKQYDLPILDRDYNITVSQTKDGEWVTVNEYVIDIAANKTDLIIGCKTLTPTKIMRVEIFEDEKCTQLLGYAYYDTVYNQVYNHSPWVFTFRGTFTKDVASNIYDYSTYSQTFVQVPGGQYYIRQKFLKLFGDPGKENDWEYFTVGPVVIKR</sequence>
<proteinExistence type="inferred from homology"/>
<evidence type="ECO:0000313" key="14">
    <source>
        <dbReference type="Proteomes" id="UP001476247"/>
    </source>
</evidence>
<name>A0ABP9Y0V6_9FUNG</name>
<feature type="domain" description="Peptidase S8/S53" evidence="10">
    <location>
        <begin position="151"/>
        <end position="574"/>
    </location>
</feature>
<evidence type="ECO:0000256" key="9">
    <source>
        <dbReference type="SAM" id="SignalP"/>
    </source>
</evidence>
<feature type="active site" description="Charge relay system" evidence="7">
    <location>
        <position position="160"/>
    </location>
</feature>
<evidence type="ECO:0000256" key="2">
    <source>
        <dbReference type="ARBA" id="ARBA00022525"/>
    </source>
</evidence>
<accession>A0ABP9Y0V6</accession>
<comment type="similarity">
    <text evidence="1 7 8">Belongs to the peptidase S8 family.</text>
</comment>
<dbReference type="PANTHER" id="PTHR43399">
    <property type="entry name" value="SUBTILISIN-RELATED"/>
    <property type="match status" value="1"/>
</dbReference>
<dbReference type="InterPro" id="IPR051048">
    <property type="entry name" value="Peptidase_S8/S53_subtilisin"/>
</dbReference>
<evidence type="ECO:0000259" key="11">
    <source>
        <dbReference type="Pfam" id="PF02225"/>
    </source>
</evidence>
<feature type="active site" description="Charge relay system" evidence="7">
    <location>
        <position position="218"/>
    </location>
</feature>
<dbReference type="InterPro" id="IPR023828">
    <property type="entry name" value="Peptidase_S8_Ser-AS"/>
</dbReference>
<evidence type="ECO:0000259" key="10">
    <source>
        <dbReference type="Pfam" id="PF00082"/>
    </source>
</evidence>
<dbReference type="InterPro" id="IPR000209">
    <property type="entry name" value="Peptidase_S8/S53_dom"/>
</dbReference>
<keyword evidence="6 7" id="KW-0720">Serine protease</keyword>
<protein>
    <submittedName>
        <fullName evidence="13">Uncharacterized protein</fullName>
    </submittedName>
</protein>
<keyword evidence="14" id="KW-1185">Reference proteome</keyword>
<dbReference type="InterPro" id="IPR023827">
    <property type="entry name" value="Peptidase_S8_Asp-AS"/>
</dbReference>
<dbReference type="InterPro" id="IPR013783">
    <property type="entry name" value="Ig-like_fold"/>
</dbReference>
<dbReference type="SUPFAM" id="SSF52025">
    <property type="entry name" value="PA domain"/>
    <property type="match status" value="1"/>
</dbReference>
<feature type="chain" id="PRO_5045393431" evidence="9">
    <location>
        <begin position="23"/>
        <end position="903"/>
    </location>
</feature>
<dbReference type="Gene3D" id="2.60.40.10">
    <property type="entry name" value="Immunoglobulins"/>
    <property type="match status" value="1"/>
</dbReference>
<dbReference type="Gene3D" id="3.50.30.30">
    <property type="match status" value="1"/>
</dbReference>
<gene>
    <name evidence="13" type="ORF">HPULCUR_006076</name>
</gene>
<dbReference type="EMBL" id="BAABUJ010000016">
    <property type="protein sequence ID" value="GAA5800640.1"/>
    <property type="molecule type" value="Genomic_DNA"/>
</dbReference>
<dbReference type="PRINTS" id="PR00723">
    <property type="entry name" value="SUBTILISIN"/>
</dbReference>
<evidence type="ECO:0000256" key="7">
    <source>
        <dbReference type="PROSITE-ProRule" id="PRU01240"/>
    </source>
</evidence>
<feature type="domain" description="PA" evidence="11">
    <location>
        <begin position="406"/>
        <end position="481"/>
    </location>
</feature>
<dbReference type="Pfam" id="PF00082">
    <property type="entry name" value="Peptidase_S8"/>
    <property type="match status" value="1"/>
</dbReference>
<organism evidence="13 14">
    <name type="scientific">Helicostylum pulchrum</name>
    <dbReference type="NCBI Taxonomy" id="562976"/>
    <lineage>
        <taxon>Eukaryota</taxon>
        <taxon>Fungi</taxon>
        <taxon>Fungi incertae sedis</taxon>
        <taxon>Mucoromycota</taxon>
        <taxon>Mucoromycotina</taxon>
        <taxon>Mucoromycetes</taxon>
        <taxon>Mucorales</taxon>
        <taxon>Mucorineae</taxon>
        <taxon>Mucoraceae</taxon>
        <taxon>Helicostylum</taxon>
    </lineage>
</organism>
<dbReference type="SUPFAM" id="SSF52743">
    <property type="entry name" value="Subtilisin-like"/>
    <property type="match status" value="1"/>
</dbReference>
<comment type="caution">
    <text evidence="13">The sequence shown here is derived from an EMBL/GenBank/DDBJ whole genome shotgun (WGS) entry which is preliminary data.</text>
</comment>
<keyword evidence="3 7" id="KW-0645">Protease</keyword>